<sequence>MSCNCGTDAELNCRDDARRRMVRAAQVNGLDYLEVSDDQRKLTVYFLGPAPEGIGTGNIEICGGVRERDIAVIDVQLCPQTDPERDNCIVVTVDRPGDFSTYCLCLVNLPEDAPFDPRYRCLEFSFKAACPSDLDCQSEPRCPEEVTPAPEIDYLAKDYASFRRLILDRLAAVMPEWTERHVPDIGITLVELLAYVGDYLSYHQDAVATEAYLGTARQRISVRRHARLVDYHLHEGCNARAWVAVGTSQDRTLKARDLSFVTSFQEAPAPAAGVPDWAPFEAVPENRYEVFAPLVADADAPIALRVAHNKIRFYTWGDRQCCLPKGATAATLVDGTPPAPGEPAPDQAQKAELERSPDTPPASEGTRTLHLEPGDVLILEEVLGPKTASAADAEAARQVDTYFHPDANPAHRHAVRLTGVTPSVDPLTGQPLLEVTWCEEDALPMPFCVSTIGPAPECALLEDVSVVRGNVVLADHGRWQPEDNLGCVPHAEEDPVCVAEGRAADVALRVGRFEHAPIEGPLTFTTPLDPGAPASLSLRQDPHRAIPCLAVRSAPHAACVADGDAAKLPAGGEPRDWTLVRDLLASGRYDTHVVAEIDDRRRARLRFGDGRLGRAPDAFSQIHVRRRIGNGPDGNVGADTLTIAVHATPINGLVLAPRNPLPAEGGTAPQPVAEARLFAPYAFAEELARAVIPEDYAEIAARHPKVQRAAAELRWNGSWYEVRVAIDAFGAAVADDDLLAEIHTELSRFRRIGHDLAVRPAVQVPLDIAMTVCVAPTHLRAHVEAALRARFGSGCLPDGGLGYFHPDAQSFGDDIALSRLLAAAQAIDGVESVQLARLERLHEGPNGELAAGVLAIGPLEIARADSDPNAPENGRITFAMRGGR</sequence>
<dbReference type="NCBIfam" id="TIGR02243">
    <property type="entry name" value="putative baseplate assembly protein"/>
    <property type="match status" value="1"/>
</dbReference>
<dbReference type="InterPro" id="IPR011749">
    <property type="entry name" value="CHP02243"/>
</dbReference>
<evidence type="ECO:0000256" key="1">
    <source>
        <dbReference type="SAM" id="MobiDB-lite"/>
    </source>
</evidence>
<name>A0ABS9RQ00_9GAMM</name>
<evidence type="ECO:0000313" key="3">
    <source>
        <dbReference type="Proteomes" id="UP001202117"/>
    </source>
</evidence>
<feature type="region of interest" description="Disordered" evidence="1">
    <location>
        <begin position="332"/>
        <end position="369"/>
    </location>
</feature>
<gene>
    <name evidence="2" type="ORF">MKP05_02095</name>
</gene>
<protein>
    <submittedName>
        <fullName evidence="2">Baseplate assembly protein</fullName>
    </submittedName>
</protein>
<proteinExistence type="predicted"/>
<dbReference type="Proteomes" id="UP001202117">
    <property type="component" value="Unassembled WGS sequence"/>
</dbReference>
<keyword evidence="3" id="KW-1185">Reference proteome</keyword>
<dbReference type="RefSeq" id="WP_240566815.1">
    <property type="nucleotide sequence ID" value="NZ_JAKVPY010000002.1"/>
</dbReference>
<reference evidence="2 3" key="1">
    <citation type="submission" date="2022-02" db="EMBL/GenBank/DDBJ databases">
        <title>Halomonas fukangensis sp. nov., a halophilic bacterium isolated from a bulk soil of Kalidium foliatum at Fukang.</title>
        <authorList>
            <person name="Huang Y."/>
        </authorList>
    </citation>
    <scope>NUCLEOTIDE SEQUENCE [LARGE SCALE GENOMIC DNA]</scope>
    <source>
        <strain evidence="2 3">EGI 63088</strain>
    </source>
</reference>
<evidence type="ECO:0000313" key="2">
    <source>
        <dbReference type="EMBL" id="MCH4561918.1"/>
    </source>
</evidence>
<organism evidence="2 3">
    <name type="scientific">Halomonas flagellata</name>
    <dbReference type="NCBI Taxonomy" id="2920385"/>
    <lineage>
        <taxon>Bacteria</taxon>
        <taxon>Pseudomonadati</taxon>
        <taxon>Pseudomonadota</taxon>
        <taxon>Gammaproteobacteria</taxon>
        <taxon>Oceanospirillales</taxon>
        <taxon>Halomonadaceae</taxon>
        <taxon>Halomonas</taxon>
    </lineage>
</organism>
<dbReference type="EMBL" id="JAKVPY010000002">
    <property type="protein sequence ID" value="MCH4561918.1"/>
    <property type="molecule type" value="Genomic_DNA"/>
</dbReference>
<comment type="caution">
    <text evidence="2">The sequence shown here is derived from an EMBL/GenBank/DDBJ whole genome shotgun (WGS) entry which is preliminary data.</text>
</comment>
<accession>A0ABS9RQ00</accession>